<reference evidence="1" key="1">
    <citation type="journal article" date="2015" name="Nature">
        <title>Complex archaea that bridge the gap between prokaryotes and eukaryotes.</title>
        <authorList>
            <person name="Spang A."/>
            <person name="Saw J.H."/>
            <person name="Jorgensen S.L."/>
            <person name="Zaremba-Niedzwiedzka K."/>
            <person name="Martijn J."/>
            <person name="Lind A.E."/>
            <person name="van Eijk R."/>
            <person name="Schleper C."/>
            <person name="Guy L."/>
            <person name="Ettema T.J."/>
        </authorList>
    </citation>
    <scope>NUCLEOTIDE SEQUENCE</scope>
</reference>
<accession>A0A0F9AZH3</accession>
<sequence length="107" mass="12666">QRRCLMTRQEAIREGFKDFICRLAKSDETDACEACEKLELKPVCSIRHNADEYLSYLHSQGVVLKVERELPDNEVWHKVEREFEAYCAGKNEMLQWHKDSFESLVEE</sequence>
<feature type="non-terminal residue" evidence="1">
    <location>
        <position position="1"/>
    </location>
</feature>
<organism evidence="1">
    <name type="scientific">marine sediment metagenome</name>
    <dbReference type="NCBI Taxonomy" id="412755"/>
    <lineage>
        <taxon>unclassified sequences</taxon>
        <taxon>metagenomes</taxon>
        <taxon>ecological metagenomes</taxon>
    </lineage>
</organism>
<gene>
    <name evidence="1" type="ORF">LCGC14_2509620</name>
</gene>
<evidence type="ECO:0000313" key="1">
    <source>
        <dbReference type="EMBL" id="KKL15034.1"/>
    </source>
</evidence>
<protein>
    <submittedName>
        <fullName evidence="1">Uncharacterized protein</fullName>
    </submittedName>
</protein>
<dbReference type="EMBL" id="LAZR01040221">
    <property type="protein sequence ID" value="KKL15034.1"/>
    <property type="molecule type" value="Genomic_DNA"/>
</dbReference>
<proteinExistence type="predicted"/>
<dbReference type="AlphaFoldDB" id="A0A0F9AZH3"/>
<name>A0A0F9AZH3_9ZZZZ</name>
<comment type="caution">
    <text evidence="1">The sequence shown here is derived from an EMBL/GenBank/DDBJ whole genome shotgun (WGS) entry which is preliminary data.</text>
</comment>